<evidence type="ECO:0000256" key="4">
    <source>
        <dbReference type="ARBA" id="ARBA00022664"/>
    </source>
</evidence>
<comment type="catalytic activity">
    <reaction evidence="10">
        <text>a 5,6-dihydrouridine in mRNA + NADP(+) = a uridine in mRNA + NADPH + H(+)</text>
        <dbReference type="Rhea" id="RHEA:69855"/>
        <dbReference type="Rhea" id="RHEA-COMP:14658"/>
        <dbReference type="Rhea" id="RHEA-COMP:17789"/>
        <dbReference type="ChEBI" id="CHEBI:15378"/>
        <dbReference type="ChEBI" id="CHEBI:57783"/>
        <dbReference type="ChEBI" id="CHEBI:58349"/>
        <dbReference type="ChEBI" id="CHEBI:65315"/>
        <dbReference type="ChEBI" id="CHEBI:74443"/>
    </reaction>
    <physiologicalReaction direction="right-to-left" evidence="10">
        <dbReference type="Rhea" id="RHEA:69857"/>
    </physiologicalReaction>
</comment>
<dbReference type="KEGG" id="mlr:MELLADRAFT_93719"/>
<comment type="cofactor">
    <cofactor evidence="1">
        <name>FMN</name>
        <dbReference type="ChEBI" id="CHEBI:58210"/>
    </cofactor>
</comment>
<sequence>MVRYSKLPFRQLVSEYETHITFTPMILAKEFSLSQKARDSDFSTNPFERGTFSMIDSSNQSTRLVKGSLVAQLGGNESFYMAHAAELLQPYVDGIDINCGCPQSWAYKEGIGSALLRKPDLVRDLVRGIKTKCGETFPVSIKIRVDDDLQHTSRLIKTALAANVSFITVHGRTRHQASSEPVSYDSIKFAAEEATTGSDGGVPTAANGNVFTLADAQKTRELCGVKGVMSARGLQENPALFAGYERIPLSGVQRFITISAQTGFIFPLYHRHLADMLGNWFTSKEERKYFNLLSSPASVLEFLEDTYDITPGPFPIINGVL</sequence>
<evidence type="ECO:0000256" key="2">
    <source>
        <dbReference type="ARBA" id="ARBA00022630"/>
    </source>
</evidence>
<keyword evidence="3" id="KW-0288">FMN</keyword>
<dbReference type="RefSeq" id="XP_007416484.1">
    <property type="nucleotide sequence ID" value="XM_007416422.1"/>
</dbReference>
<dbReference type="InterPro" id="IPR035587">
    <property type="entry name" value="DUS-like_FMN-bd"/>
</dbReference>
<dbReference type="VEuPathDB" id="FungiDB:MELLADRAFT_93719"/>
<evidence type="ECO:0000313" key="21">
    <source>
        <dbReference type="Proteomes" id="UP000001072"/>
    </source>
</evidence>
<gene>
    <name evidence="20" type="ORF">MELLADRAFT_93719</name>
</gene>
<keyword evidence="8" id="KW-0520">NAD</keyword>
<keyword evidence="4" id="KW-0507">mRNA processing</keyword>
<dbReference type="SUPFAM" id="SSF51395">
    <property type="entry name" value="FMN-linked oxidoreductases"/>
    <property type="match status" value="1"/>
</dbReference>
<dbReference type="GeneID" id="18936668"/>
<evidence type="ECO:0000313" key="20">
    <source>
        <dbReference type="EMBL" id="EGG00285.1"/>
    </source>
</evidence>
<evidence type="ECO:0000256" key="17">
    <source>
        <dbReference type="ARBA" id="ARBA00071722"/>
    </source>
</evidence>
<evidence type="ECO:0000256" key="10">
    <source>
        <dbReference type="ARBA" id="ARBA00049447"/>
    </source>
</evidence>
<keyword evidence="21" id="KW-1185">Reference proteome</keyword>
<keyword evidence="2" id="KW-0285">Flavoprotein</keyword>
<dbReference type="EC" id="1.3.1.90" evidence="16"/>
<dbReference type="EMBL" id="GL883149">
    <property type="protein sequence ID" value="EGG00285.1"/>
    <property type="molecule type" value="Genomic_DNA"/>
</dbReference>
<reference evidence="21" key="1">
    <citation type="journal article" date="2011" name="Proc. Natl. Acad. Sci. U.S.A.">
        <title>Obligate biotrophy features unraveled by the genomic analysis of rust fungi.</title>
        <authorList>
            <person name="Duplessis S."/>
            <person name="Cuomo C.A."/>
            <person name="Lin Y.-C."/>
            <person name="Aerts A."/>
            <person name="Tisserant E."/>
            <person name="Veneault-Fourrey C."/>
            <person name="Joly D.L."/>
            <person name="Hacquard S."/>
            <person name="Amselem J."/>
            <person name="Cantarel B.L."/>
            <person name="Chiu R."/>
            <person name="Coutinho P.M."/>
            <person name="Feau N."/>
            <person name="Field M."/>
            <person name="Frey P."/>
            <person name="Gelhaye E."/>
            <person name="Goldberg J."/>
            <person name="Grabherr M.G."/>
            <person name="Kodira C.D."/>
            <person name="Kohler A."/>
            <person name="Kuees U."/>
            <person name="Lindquist E.A."/>
            <person name="Lucas S.M."/>
            <person name="Mago R."/>
            <person name="Mauceli E."/>
            <person name="Morin E."/>
            <person name="Murat C."/>
            <person name="Pangilinan J.L."/>
            <person name="Park R."/>
            <person name="Pearson M."/>
            <person name="Quesneville H."/>
            <person name="Rouhier N."/>
            <person name="Sakthikumar S."/>
            <person name="Salamov A.A."/>
            <person name="Schmutz J."/>
            <person name="Selles B."/>
            <person name="Shapiro H."/>
            <person name="Tanguay P."/>
            <person name="Tuskan G.A."/>
            <person name="Henrissat B."/>
            <person name="Van de Peer Y."/>
            <person name="Rouze P."/>
            <person name="Ellis J.G."/>
            <person name="Dodds P.N."/>
            <person name="Schein J.E."/>
            <person name="Zhong S."/>
            <person name="Hamelin R.C."/>
            <person name="Grigoriev I.V."/>
            <person name="Szabo L.J."/>
            <person name="Martin F."/>
        </authorList>
    </citation>
    <scope>NUCLEOTIDE SEQUENCE [LARGE SCALE GENOMIC DNA]</scope>
    <source>
        <strain evidence="21">98AG31 / pathotype 3-4-7</strain>
    </source>
</reference>
<dbReference type="InterPro" id="IPR018517">
    <property type="entry name" value="tRNA_hU_synthase_CS"/>
</dbReference>
<evidence type="ECO:0000256" key="11">
    <source>
        <dbReference type="ARBA" id="ARBA00050434"/>
    </source>
</evidence>
<comment type="similarity">
    <text evidence="15">Belongs to the Dus family. Dus4 subfamily.</text>
</comment>
<evidence type="ECO:0000256" key="6">
    <source>
        <dbReference type="ARBA" id="ARBA00022857"/>
    </source>
</evidence>
<dbReference type="STRING" id="747676.F4S509"/>
<evidence type="ECO:0000256" key="5">
    <source>
        <dbReference type="ARBA" id="ARBA00022694"/>
    </source>
</evidence>
<dbReference type="InterPro" id="IPR013785">
    <property type="entry name" value="Aldolase_TIM"/>
</dbReference>
<comment type="catalytic activity">
    <reaction evidence="13">
        <text>5,6-dihydrouridine(20b) in tRNA + NAD(+) = uridine(20b) in tRNA + NADH + H(+)</text>
        <dbReference type="Rhea" id="RHEA:53352"/>
        <dbReference type="Rhea" id="RHEA-COMP:13537"/>
        <dbReference type="Rhea" id="RHEA-COMP:13538"/>
        <dbReference type="ChEBI" id="CHEBI:15378"/>
        <dbReference type="ChEBI" id="CHEBI:57540"/>
        <dbReference type="ChEBI" id="CHEBI:57945"/>
        <dbReference type="ChEBI" id="CHEBI:65315"/>
        <dbReference type="ChEBI" id="CHEBI:74443"/>
        <dbReference type="EC" id="1.3.1.90"/>
    </reaction>
    <physiologicalReaction direction="right-to-left" evidence="13">
        <dbReference type="Rhea" id="RHEA:53354"/>
    </physiologicalReaction>
</comment>
<feature type="domain" description="DUS-like FMN-binding" evidence="19">
    <location>
        <begin position="1"/>
        <end position="266"/>
    </location>
</feature>
<evidence type="ECO:0000256" key="12">
    <source>
        <dbReference type="ARBA" id="ARBA00051779"/>
    </source>
</evidence>
<dbReference type="PANTHER" id="PTHR11082:SF31">
    <property type="entry name" value="TRNA-DIHYDROURIDINE(20A_20B) SYNTHASE [NAD(P)+]-LIKE"/>
    <property type="match status" value="1"/>
</dbReference>
<evidence type="ECO:0000256" key="16">
    <source>
        <dbReference type="ARBA" id="ARBA00066483"/>
    </source>
</evidence>
<dbReference type="GO" id="GO:0006397">
    <property type="term" value="P:mRNA processing"/>
    <property type="evidence" value="ECO:0007669"/>
    <property type="project" value="UniProtKB-KW"/>
</dbReference>
<dbReference type="OrthoDB" id="9977870at2759"/>
<dbReference type="FunFam" id="3.20.20.70:FF:000159">
    <property type="entry name" value="tRNA-dihydrouridine synthase 4"/>
    <property type="match status" value="1"/>
</dbReference>
<keyword evidence="6" id="KW-0521">NADP</keyword>
<dbReference type="GO" id="GO:0050660">
    <property type="term" value="F:flavin adenine dinucleotide binding"/>
    <property type="evidence" value="ECO:0007669"/>
    <property type="project" value="InterPro"/>
</dbReference>
<name>F4S509_MELLP</name>
<evidence type="ECO:0000259" key="19">
    <source>
        <dbReference type="Pfam" id="PF01207"/>
    </source>
</evidence>
<dbReference type="eggNOG" id="KOG2335">
    <property type="taxonomic scope" value="Eukaryota"/>
</dbReference>
<evidence type="ECO:0000256" key="13">
    <source>
        <dbReference type="ARBA" id="ARBA00051932"/>
    </source>
</evidence>
<protein>
    <recommendedName>
        <fullName evidence="17">tRNA-dihydrouridine(20a/20b) synthase [NAD(P)+]</fullName>
        <ecNumber evidence="16">1.3.1.90</ecNumber>
    </recommendedName>
    <alternativeName>
        <fullName evidence="18">tRNA-dihydrouridine synthase 4</fullName>
    </alternativeName>
</protein>
<evidence type="ECO:0000256" key="15">
    <source>
        <dbReference type="ARBA" id="ARBA00060741"/>
    </source>
</evidence>
<comment type="catalytic activity">
    <reaction evidence="12">
        <text>5,6-dihydrouridine(20a) in tRNA + NAD(+) = uridine(20a) in tRNA + NADH + H(+)</text>
        <dbReference type="Rhea" id="RHEA:53348"/>
        <dbReference type="Rhea" id="RHEA-COMP:13535"/>
        <dbReference type="Rhea" id="RHEA-COMP:13536"/>
        <dbReference type="ChEBI" id="CHEBI:15378"/>
        <dbReference type="ChEBI" id="CHEBI:57540"/>
        <dbReference type="ChEBI" id="CHEBI:57945"/>
        <dbReference type="ChEBI" id="CHEBI:65315"/>
        <dbReference type="ChEBI" id="CHEBI:74443"/>
        <dbReference type="EC" id="1.3.1.90"/>
    </reaction>
    <physiologicalReaction direction="right-to-left" evidence="12">
        <dbReference type="Rhea" id="RHEA:53350"/>
    </physiologicalReaction>
</comment>
<evidence type="ECO:0000256" key="18">
    <source>
        <dbReference type="ARBA" id="ARBA00078338"/>
    </source>
</evidence>
<dbReference type="PROSITE" id="PS01136">
    <property type="entry name" value="UPF0034"/>
    <property type="match status" value="1"/>
</dbReference>
<dbReference type="CDD" id="cd02801">
    <property type="entry name" value="DUS_like_FMN"/>
    <property type="match status" value="1"/>
</dbReference>
<comment type="catalytic activity">
    <reaction evidence="11">
        <text>5,6-dihydrouridine(20b) in tRNA + NADP(+) = uridine(20b) in tRNA + NADPH + H(+)</text>
        <dbReference type="Rhea" id="RHEA:53356"/>
        <dbReference type="Rhea" id="RHEA-COMP:13537"/>
        <dbReference type="Rhea" id="RHEA-COMP:13538"/>
        <dbReference type="ChEBI" id="CHEBI:15378"/>
        <dbReference type="ChEBI" id="CHEBI:57783"/>
        <dbReference type="ChEBI" id="CHEBI:58349"/>
        <dbReference type="ChEBI" id="CHEBI:65315"/>
        <dbReference type="ChEBI" id="CHEBI:74443"/>
        <dbReference type="EC" id="1.3.1.90"/>
    </reaction>
    <physiologicalReaction direction="right-to-left" evidence="11">
        <dbReference type="Rhea" id="RHEA:53358"/>
    </physiologicalReaction>
</comment>
<keyword evidence="5" id="KW-0819">tRNA processing</keyword>
<dbReference type="PANTHER" id="PTHR11082">
    <property type="entry name" value="TRNA-DIHYDROURIDINE SYNTHASE"/>
    <property type="match status" value="1"/>
</dbReference>
<evidence type="ECO:0000256" key="14">
    <source>
        <dbReference type="ARBA" id="ARBA00052996"/>
    </source>
</evidence>
<dbReference type="Proteomes" id="UP000001072">
    <property type="component" value="Unassembled WGS sequence"/>
</dbReference>
<dbReference type="HOGENOM" id="CLU_013299_4_0_1"/>
<dbReference type="InParanoid" id="F4S509"/>
<comment type="catalytic activity">
    <reaction evidence="14">
        <text>5,6-dihydrouridine(20a) in tRNA + NADP(+) = uridine(20a) in tRNA + NADPH + H(+)</text>
        <dbReference type="Rhea" id="RHEA:53344"/>
        <dbReference type="Rhea" id="RHEA-COMP:13535"/>
        <dbReference type="Rhea" id="RHEA-COMP:13536"/>
        <dbReference type="ChEBI" id="CHEBI:15378"/>
        <dbReference type="ChEBI" id="CHEBI:57783"/>
        <dbReference type="ChEBI" id="CHEBI:58349"/>
        <dbReference type="ChEBI" id="CHEBI:65315"/>
        <dbReference type="ChEBI" id="CHEBI:74443"/>
        <dbReference type="EC" id="1.3.1.90"/>
    </reaction>
    <physiologicalReaction direction="right-to-left" evidence="14">
        <dbReference type="Rhea" id="RHEA:53346"/>
    </physiologicalReaction>
</comment>
<evidence type="ECO:0000256" key="9">
    <source>
        <dbReference type="ARBA" id="ARBA00048342"/>
    </source>
</evidence>
<evidence type="ECO:0000256" key="8">
    <source>
        <dbReference type="ARBA" id="ARBA00023027"/>
    </source>
</evidence>
<accession>F4S509</accession>
<evidence type="ECO:0000256" key="7">
    <source>
        <dbReference type="ARBA" id="ARBA00023002"/>
    </source>
</evidence>
<dbReference type="Gene3D" id="3.20.20.70">
    <property type="entry name" value="Aldolase class I"/>
    <property type="match status" value="1"/>
</dbReference>
<organism evidence="21">
    <name type="scientific">Melampsora larici-populina (strain 98AG31 / pathotype 3-4-7)</name>
    <name type="common">Poplar leaf rust fungus</name>
    <dbReference type="NCBI Taxonomy" id="747676"/>
    <lineage>
        <taxon>Eukaryota</taxon>
        <taxon>Fungi</taxon>
        <taxon>Dikarya</taxon>
        <taxon>Basidiomycota</taxon>
        <taxon>Pucciniomycotina</taxon>
        <taxon>Pucciniomycetes</taxon>
        <taxon>Pucciniales</taxon>
        <taxon>Melampsoraceae</taxon>
        <taxon>Melampsora</taxon>
    </lineage>
</organism>
<evidence type="ECO:0000256" key="1">
    <source>
        <dbReference type="ARBA" id="ARBA00001917"/>
    </source>
</evidence>
<proteinExistence type="inferred from homology"/>
<keyword evidence="7" id="KW-0560">Oxidoreductase</keyword>
<dbReference type="AlphaFoldDB" id="F4S509"/>
<dbReference type="Pfam" id="PF01207">
    <property type="entry name" value="Dus"/>
    <property type="match status" value="1"/>
</dbReference>
<dbReference type="GO" id="GO:0102267">
    <property type="term" value="F:tRNA-dihydrouridine20b synthase activity"/>
    <property type="evidence" value="ECO:0007669"/>
    <property type="project" value="EnsemblFungi"/>
</dbReference>
<comment type="catalytic activity">
    <reaction evidence="9">
        <text>a 5,6-dihydrouridine in mRNA + NAD(+) = a uridine in mRNA + NADH + H(+)</text>
        <dbReference type="Rhea" id="RHEA:69851"/>
        <dbReference type="Rhea" id="RHEA-COMP:14658"/>
        <dbReference type="Rhea" id="RHEA-COMP:17789"/>
        <dbReference type="ChEBI" id="CHEBI:15378"/>
        <dbReference type="ChEBI" id="CHEBI:57540"/>
        <dbReference type="ChEBI" id="CHEBI:57945"/>
        <dbReference type="ChEBI" id="CHEBI:65315"/>
        <dbReference type="ChEBI" id="CHEBI:74443"/>
    </reaction>
    <physiologicalReaction direction="right-to-left" evidence="9">
        <dbReference type="Rhea" id="RHEA:69853"/>
    </physiologicalReaction>
</comment>
<dbReference type="FunCoup" id="F4S509">
    <property type="interactions" value="86"/>
</dbReference>
<dbReference type="GO" id="GO:0102266">
    <property type="term" value="F:tRNA-dihydrouridine20a synthase activity"/>
    <property type="evidence" value="ECO:0007669"/>
    <property type="project" value="UniProtKB-EC"/>
</dbReference>
<evidence type="ECO:0000256" key="3">
    <source>
        <dbReference type="ARBA" id="ARBA00022643"/>
    </source>
</evidence>